<keyword evidence="1" id="KW-0812">Transmembrane</keyword>
<reference evidence="2" key="1">
    <citation type="submission" date="2022-10" db="EMBL/GenBank/DDBJ databases">
        <authorList>
            <person name="Kim H.S."/>
            <person name="Kim J.-S."/>
            <person name="Suh M.K."/>
            <person name="Eom M.K."/>
            <person name="Lee J.-S."/>
        </authorList>
    </citation>
    <scope>NUCLEOTIDE SEQUENCE</scope>
    <source>
        <strain evidence="2">LIP-5</strain>
    </source>
</reference>
<feature type="transmembrane region" description="Helical" evidence="1">
    <location>
        <begin position="36"/>
        <end position="53"/>
    </location>
</feature>
<dbReference type="Gene3D" id="1.20.1530.20">
    <property type="match status" value="1"/>
</dbReference>
<feature type="transmembrane region" description="Helical" evidence="1">
    <location>
        <begin position="96"/>
        <end position="116"/>
    </location>
</feature>
<dbReference type="PANTHER" id="PTHR18640">
    <property type="entry name" value="SOLUTE CARRIER FAMILY 10 MEMBER 7"/>
    <property type="match status" value="1"/>
</dbReference>
<evidence type="ECO:0000313" key="3">
    <source>
        <dbReference type="Proteomes" id="UP001209317"/>
    </source>
</evidence>
<comment type="caution">
    <text evidence="2">The sequence shown here is derived from an EMBL/GenBank/DDBJ whole genome shotgun (WGS) entry which is preliminary data.</text>
</comment>
<organism evidence="2 3">
    <name type="scientific">Haoranjiania flava</name>
    <dbReference type="NCBI Taxonomy" id="1856322"/>
    <lineage>
        <taxon>Bacteria</taxon>
        <taxon>Pseudomonadati</taxon>
        <taxon>Bacteroidota</taxon>
        <taxon>Chitinophagia</taxon>
        <taxon>Chitinophagales</taxon>
        <taxon>Chitinophagaceae</taxon>
        <taxon>Haoranjiania</taxon>
    </lineage>
</organism>
<gene>
    <name evidence="2" type="ORF">OD355_04600</name>
</gene>
<name>A0AAE3LJW9_9BACT</name>
<keyword evidence="1" id="KW-1133">Transmembrane helix</keyword>
<feature type="transmembrane region" description="Helical" evidence="1">
    <location>
        <begin position="65"/>
        <end position="84"/>
    </location>
</feature>
<keyword evidence="3" id="KW-1185">Reference proteome</keyword>
<dbReference type="PANTHER" id="PTHR18640:SF5">
    <property type="entry name" value="SODIUM_BILE ACID COTRANSPORTER 7"/>
    <property type="match status" value="1"/>
</dbReference>
<feature type="transmembrane region" description="Helical" evidence="1">
    <location>
        <begin position="203"/>
        <end position="222"/>
    </location>
</feature>
<feature type="transmembrane region" description="Helical" evidence="1">
    <location>
        <begin position="170"/>
        <end position="191"/>
    </location>
</feature>
<proteinExistence type="predicted"/>
<dbReference type="Pfam" id="PF13593">
    <property type="entry name" value="SBF_like"/>
    <property type="match status" value="1"/>
</dbReference>
<feature type="transmembrane region" description="Helical" evidence="1">
    <location>
        <begin position="228"/>
        <end position="251"/>
    </location>
</feature>
<feature type="transmembrane region" description="Helical" evidence="1">
    <location>
        <begin position="128"/>
        <end position="150"/>
    </location>
</feature>
<dbReference type="AlphaFoldDB" id="A0AAE3LJW9"/>
<dbReference type="EMBL" id="JAOTPL010000004">
    <property type="protein sequence ID" value="MCU7693794.1"/>
    <property type="molecule type" value="Genomic_DNA"/>
</dbReference>
<dbReference type="GO" id="GO:0005886">
    <property type="term" value="C:plasma membrane"/>
    <property type="evidence" value="ECO:0007669"/>
    <property type="project" value="TreeGrafter"/>
</dbReference>
<keyword evidence="1" id="KW-0472">Membrane</keyword>
<dbReference type="PIRSF" id="PIRSF026166">
    <property type="entry name" value="UCP026166"/>
    <property type="match status" value="1"/>
</dbReference>
<evidence type="ECO:0000313" key="2">
    <source>
        <dbReference type="EMBL" id="MCU7693794.1"/>
    </source>
</evidence>
<accession>A0AAE3LJW9</accession>
<dbReference type="Proteomes" id="UP001209317">
    <property type="component" value="Unassembled WGS sequence"/>
</dbReference>
<sequence length="325" mass="35558">MKYVKDPFLLSLIAVVILAFNFPVRGSAAVFFDYLSYFVVALLFFVHGALLSRQSVIAGITHWRLHLFIFSCTFVLFPLLTFTLRPLFATQFPTEIIAGLIYLSLLPSTVQSSIAFTSIAKGNVPAAVCSASVSNLIGVFLTPVLVGVLMKNNASGAAAGGLETIRDTVLQIFVPFVAGHLLHNKIGGWLGQRRLFTKAVDNGTILLVVFIAFSESVVSNTWGNISTIMLLKLILVCSLLLALVMVIIYSVATAMKFNREDKIAILFCGSKKTLANGLPMARIIFSGIPIAGLILPLMIFHQVQLMVCSFLAQRFRRNLVKQQVQ</sequence>
<protein>
    <submittedName>
        <fullName evidence="2">Bile acid:sodium symporter</fullName>
    </submittedName>
</protein>
<dbReference type="RefSeq" id="WP_263037281.1">
    <property type="nucleotide sequence ID" value="NZ_JAOTPL010000004.1"/>
</dbReference>
<evidence type="ECO:0000256" key="1">
    <source>
        <dbReference type="SAM" id="Phobius"/>
    </source>
</evidence>
<dbReference type="InterPro" id="IPR016833">
    <property type="entry name" value="Put_Na-Bile_cotransptr"/>
</dbReference>
<dbReference type="InterPro" id="IPR038770">
    <property type="entry name" value="Na+/solute_symporter_sf"/>
</dbReference>